<evidence type="ECO:0000256" key="1">
    <source>
        <dbReference type="SAM" id="Phobius"/>
    </source>
</evidence>
<dbReference type="AlphaFoldDB" id="A0AAE8ZNM9"/>
<organism evidence="3 4">
    <name type="scientific">Caenorhabditis briggsae</name>
    <dbReference type="NCBI Taxonomy" id="6238"/>
    <lineage>
        <taxon>Eukaryota</taxon>
        <taxon>Metazoa</taxon>
        <taxon>Ecdysozoa</taxon>
        <taxon>Nematoda</taxon>
        <taxon>Chromadorea</taxon>
        <taxon>Rhabditida</taxon>
        <taxon>Rhabditina</taxon>
        <taxon>Rhabditomorpha</taxon>
        <taxon>Rhabditoidea</taxon>
        <taxon>Rhabditidae</taxon>
        <taxon>Peloderinae</taxon>
        <taxon>Caenorhabditis</taxon>
    </lineage>
</organism>
<keyword evidence="1" id="KW-0472">Membrane</keyword>
<keyword evidence="2" id="KW-0732">Signal</keyword>
<feature type="transmembrane region" description="Helical" evidence="1">
    <location>
        <begin position="93"/>
        <end position="112"/>
    </location>
</feature>
<sequence>MNFYSVILLAVLAVAALAAPQRVIEKTTIIRNGGPGFGGRPGFGGPGFNRGPSFGGPGFNRGPGFGGSVRGPTVIKQTIIRPGNLSKFVSVKFLSLLVILMLVNSVSAQWGWGWRRPVAVQRTVVNPWLPWRPTVVRTTVVRG</sequence>
<proteinExistence type="predicted"/>
<evidence type="ECO:0000313" key="3">
    <source>
        <dbReference type="EMBL" id="ULT81362.1"/>
    </source>
</evidence>
<name>A0AAE8ZNM9_CAEBR</name>
<protein>
    <submittedName>
        <fullName evidence="3">Uncharacterized protein</fullName>
    </submittedName>
</protein>
<feature type="signal peptide" evidence="2">
    <location>
        <begin position="1"/>
        <end position="18"/>
    </location>
</feature>
<keyword evidence="1" id="KW-0812">Transmembrane</keyword>
<keyword evidence="1" id="KW-1133">Transmembrane helix</keyword>
<evidence type="ECO:0000256" key="2">
    <source>
        <dbReference type="SAM" id="SignalP"/>
    </source>
</evidence>
<accession>A0AAE8ZNM9</accession>
<evidence type="ECO:0000313" key="4">
    <source>
        <dbReference type="Proteomes" id="UP000827892"/>
    </source>
</evidence>
<dbReference type="Proteomes" id="UP000827892">
    <property type="component" value="Chromosome X"/>
</dbReference>
<gene>
    <name evidence="3" type="ORF">L3Y34_011330</name>
</gene>
<dbReference type="EMBL" id="CP090896">
    <property type="protein sequence ID" value="ULT81362.1"/>
    <property type="molecule type" value="Genomic_DNA"/>
</dbReference>
<reference evidence="3 4" key="1">
    <citation type="submission" date="2022-05" db="EMBL/GenBank/DDBJ databases">
        <title>Chromosome-level reference genomes for two strains of Caenorhabditis briggsae: an improved platform for comparative genomics.</title>
        <authorList>
            <person name="Stevens L."/>
            <person name="Andersen E.C."/>
        </authorList>
    </citation>
    <scope>NUCLEOTIDE SEQUENCE [LARGE SCALE GENOMIC DNA]</scope>
    <source>
        <strain evidence="3">QX1410_ONT</strain>
        <tissue evidence="3">Whole-organism</tissue>
    </source>
</reference>
<feature type="chain" id="PRO_5042011516" evidence="2">
    <location>
        <begin position="19"/>
        <end position="143"/>
    </location>
</feature>